<evidence type="ECO:0000256" key="4">
    <source>
        <dbReference type="ARBA" id="ARBA00023235"/>
    </source>
</evidence>
<keyword evidence="3 5" id="KW-0697">Rotamase</keyword>
<dbReference type="Proteomes" id="UP000225548">
    <property type="component" value="Unassembled WGS sequence"/>
</dbReference>
<evidence type="ECO:0000256" key="5">
    <source>
        <dbReference type="PROSITE-ProRule" id="PRU00277"/>
    </source>
</evidence>
<protein>
    <recommendedName>
        <fullName evidence="6">Peptidyl-prolyl cis-trans isomerase</fullName>
        <ecNumber evidence="6">5.2.1.8</ecNumber>
    </recommendedName>
</protein>
<dbReference type="PANTHER" id="PTHR43811">
    <property type="entry name" value="FKBP-TYPE PEPTIDYL-PROLYL CIS-TRANS ISOMERASE FKPA"/>
    <property type="match status" value="1"/>
</dbReference>
<evidence type="ECO:0000256" key="7">
    <source>
        <dbReference type="SAM" id="SignalP"/>
    </source>
</evidence>
<evidence type="ECO:0000259" key="8">
    <source>
        <dbReference type="PROSITE" id="PS50059"/>
    </source>
</evidence>
<dbReference type="InterPro" id="IPR001179">
    <property type="entry name" value="PPIase_FKBP_dom"/>
</dbReference>
<keyword evidence="7" id="KW-0732">Signal</keyword>
<accession>A0A2A9E364</accession>
<keyword evidence="10" id="KW-1185">Reference proteome</keyword>
<dbReference type="Gene3D" id="3.10.50.40">
    <property type="match status" value="1"/>
</dbReference>
<evidence type="ECO:0000256" key="2">
    <source>
        <dbReference type="ARBA" id="ARBA00006577"/>
    </source>
</evidence>
<dbReference type="InterPro" id="IPR046357">
    <property type="entry name" value="PPIase_dom_sf"/>
</dbReference>
<comment type="catalytic activity">
    <reaction evidence="1 5 6">
        <text>[protein]-peptidylproline (omega=180) = [protein]-peptidylproline (omega=0)</text>
        <dbReference type="Rhea" id="RHEA:16237"/>
        <dbReference type="Rhea" id="RHEA-COMP:10747"/>
        <dbReference type="Rhea" id="RHEA-COMP:10748"/>
        <dbReference type="ChEBI" id="CHEBI:83833"/>
        <dbReference type="ChEBI" id="CHEBI:83834"/>
        <dbReference type="EC" id="5.2.1.8"/>
    </reaction>
</comment>
<proteinExistence type="inferred from homology"/>
<evidence type="ECO:0000313" key="10">
    <source>
        <dbReference type="Proteomes" id="UP000225548"/>
    </source>
</evidence>
<sequence length="316" mass="32352">MKHRTLRGMTALTLGAALLLSACGADAESEATPSESATDAAATEPTPTAEDIAAVDAVTLTGDPGTKPTLEFATPLTTSAPVIRLIDEGTGEEILAGSLVGLQSVSYTGTDGVESQSTWETEPGEITIGDPGIVATLSTALEGQKVGARFILANMDQNGETQVIAIEAVSTRTIPSRAEGEAVAPVDGLPTVTLDDTGKPSIEVPDGYTAPAELVTQPLITGAGAPVEAGQSVTFQYSGWKVSDGTLFDSSWENGSAFTTTIGTGSVIPGWDQGLVGQTVGSQVLLVIPKSLAYEGQESDLADEDLIFVVDILDAK</sequence>
<evidence type="ECO:0000313" key="9">
    <source>
        <dbReference type="EMBL" id="PFG32640.1"/>
    </source>
</evidence>
<name>A0A2A9E364_9MICO</name>
<dbReference type="AlphaFoldDB" id="A0A2A9E364"/>
<comment type="caution">
    <text evidence="9">The sequence shown here is derived from an EMBL/GenBank/DDBJ whole genome shotgun (WGS) entry which is preliminary data.</text>
</comment>
<feature type="signal peptide" evidence="7">
    <location>
        <begin position="1"/>
        <end position="27"/>
    </location>
</feature>
<organism evidence="9 10">
    <name type="scientific">Sanguibacter antarcticus</name>
    <dbReference type="NCBI Taxonomy" id="372484"/>
    <lineage>
        <taxon>Bacteria</taxon>
        <taxon>Bacillati</taxon>
        <taxon>Actinomycetota</taxon>
        <taxon>Actinomycetes</taxon>
        <taxon>Micrococcales</taxon>
        <taxon>Sanguibacteraceae</taxon>
        <taxon>Sanguibacter</taxon>
    </lineage>
</organism>
<dbReference type="SUPFAM" id="SSF54534">
    <property type="entry name" value="FKBP-like"/>
    <property type="match status" value="1"/>
</dbReference>
<gene>
    <name evidence="9" type="ORF">ATL42_0481</name>
</gene>
<evidence type="ECO:0000256" key="1">
    <source>
        <dbReference type="ARBA" id="ARBA00000971"/>
    </source>
</evidence>
<feature type="chain" id="PRO_5013264632" description="Peptidyl-prolyl cis-trans isomerase" evidence="7">
    <location>
        <begin position="28"/>
        <end position="316"/>
    </location>
</feature>
<reference evidence="9 10" key="1">
    <citation type="submission" date="2017-10" db="EMBL/GenBank/DDBJ databases">
        <title>Sequencing the genomes of 1000 actinobacteria strains.</title>
        <authorList>
            <person name="Klenk H.-P."/>
        </authorList>
    </citation>
    <scope>NUCLEOTIDE SEQUENCE [LARGE SCALE GENOMIC DNA]</scope>
    <source>
        <strain evidence="9 10">DSM 18966</strain>
    </source>
</reference>
<evidence type="ECO:0000256" key="6">
    <source>
        <dbReference type="RuleBase" id="RU003915"/>
    </source>
</evidence>
<dbReference type="Pfam" id="PF00254">
    <property type="entry name" value="FKBP_C"/>
    <property type="match status" value="1"/>
</dbReference>
<dbReference type="EMBL" id="PDJG01000001">
    <property type="protein sequence ID" value="PFG32640.1"/>
    <property type="molecule type" value="Genomic_DNA"/>
</dbReference>
<dbReference type="PANTHER" id="PTHR43811:SF19">
    <property type="entry name" value="39 KDA FK506-BINDING NUCLEAR PROTEIN"/>
    <property type="match status" value="1"/>
</dbReference>
<feature type="domain" description="PPIase FKBP-type" evidence="8">
    <location>
        <begin position="230"/>
        <end position="316"/>
    </location>
</feature>
<dbReference type="GO" id="GO:0003755">
    <property type="term" value="F:peptidyl-prolyl cis-trans isomerase activity"/>
    <property type="evidence" value="ECO:0007669"/>
    <property type="project" value="UniProtKB-UniRule"/>
</dbReference>
<dbReference type="PROSITE" id="PS51257">
    <property type="entry name" value="PROKAR_LIPOPROTEIN"/>
    <property type="match status" value="1"/>
</dbReference>
<evidence type="ECO:0000256" key="3">
    <source>
        <dbReference type="ARBA" id="ARBA00023110"/>
    </source>
</evidence>
<keyword evidence="4 5" id="KW-0413">Isomerase</keyword>
<comment type="similarity">
    <text evidence="2 6">Belongs to the FKBP-type PPIase family.</text>
</comment>
<dbReference type="PROSITE" id="PS50059">
    <property type="entry name" value="FKBP_PPIASE"/>
    <property type="match status" value="1"/>
</dbReference>
<dbReference type="EC" id="5.2.1.8" evidence="6"/>